<keyword evidence="6" id="KW-1185">Reference proteome</keyword>
<dbReference type="Proteomes" id="UP000235388">
    <property type="component" value="Unassembled WGS sequence"/>
</dbReference>
<dbReference type="PANTHER" id="PTHR21250">
    <property type="entry name" value="PRE-RRNA-PROCESSING PROTEIN TSR2 HOMOLOG"/>
    <property type="match status" value="1"/>
</dbReference>
<evidence type="ECO:0000313" key="6">
    <source>
        <dbReference type="Proteomes" id="UP000235388"/>
    </source>
</evidence>
<feature type="region of interest" description="Disordered" evidence="3">
    <location>
        <begin position="170"/>
        <end position="223"/>
    </location>
</feature>
<evidence type="ECO:0000256" key="2">
    <source>
        <dbReference type="ARBA" id="ARBA00022552"/>
    </source>
</evidence>
<evidence type="ECO:0000313" key="7">
    <source>
        <dbReference type="Proteomes" id="UP000235392"/>
    </source>
</evidence>
<organism evidence="4 7">
    <name type="scientific">Puccinia coronata f. sp. avenae</name>
    <dbReference type="NCBI Taxonomy" id="200324"/>
    <lineage>
        <taxon>Eukaryota</taxon>
        <taxon>Fungi</taxon>
        <taxon>Dikarya</taxon>
        <taxon>Basidiomycota</taxon>
        <taxon>Pucciniomycotina</taxon>
        <taxon>Pucciniomycetes</taxon>
        <taxon>Pucciniales</taxon>
        <taxon>Pucciniaceae</taxon>
        <taxon>Puccinia</taxon>
    </lineage>
</organism>
<dbReference type="GO" id="GO:0006364">
    <property type="term" value="P:rRNA processing"/>
    <property type="evidence" value="ECO:0007669"/>
    <property type="project" value="UniProtKB-KW"/>
</dbReference>
<dbReference type="InterPro" id="IPR019398">
    <property type="entry name" value="Pre-rRNA_process_TSR2"/>
</dbReference>
<dbReference type="AlphaFoldDB" id="A0A2N5S0U0"/>
<dbReference type="STRING" id="200324.A0A2N5S0U0"/>
<keyword evidence="2" id="KW-0698">rRNA processing</keyword>
<feature type="region of interest" description="Disordered" evidence="3">
    <location>
        <begin position="62"/>
        <end position="89"/>
    </location>
</feature>
<dbReference type="EMBL" id="PGCI01001182">
    <property type="protein sequence ID" value="PLW06822.1"/>
    <property type="molecule type" value="Genomic_DNA"/>
</dbReference>
<proteinExistence type="inferred from homology"/>
<dbReference type="OrthoDB" id="263560at2759"/>
<comment type="caution">
    <text evidence="4">The sequence shown here is derived from an EMBL/GenBank/DDBJ whole genome shotgun (WGS) entry which is preliminary data.</text>
</comment>
<accession>A0A2N5S0U0</accession>
<comment type="similarity">
    <text evidence="1">Belongs to the TSR2 family.</text>
</comment>
<evidence type="ECO:0000256" key="1">
    <source>
        <dbReference type="ARBA" id="ARBA00006524"/>
    </source>
</evidence>
<dbReference type="Proteomes" id="UP000235392">
    <property type="component" value="Unassembled WGS sequence"/>
</dbReference>
<sequence length="223" mass="24307">MESSSSAPVFLVPFARSVLDLLTVWPALQLSFEQSASHHSQVMQEQARSELATELVGAFLDAQPPDDAAGGGAPTPPPPPPAGGGQLATPDTEEIEDFLLGWIFGTLDVRIEDESEVSITRDLVSLWIEWAAMSCPADEPVVRSRGEVIQRVDRLAAGRRNSRARITAQVLDEGHISDDPDSQSEQGDDNMNIDHHHHPPQRHPSPTVDEDGFTLVTKSSQRH</sequence>
<reference evidence="6 7" key="1">
    <citation type="submission" date="2017-11" db="EMBL/GenBank/DDBJ databases">
        <title>De novo assembly and phasing of dikaryotic genomes from two isolates of Puccinia coronata f. sp. avenae, the causal agent of oat crown rust.</title>
        <authorList>
            <person name="Miller M.E."/>
            <person name="Zhang Y."/>
            <person name="Omidvar V."/>
            <person name="Sperschneider J."/>
            <person name="Schwessinger B."/>
            <person name="Raley C."/>
            <person name="Palmer J.M."/>
            <person name="Garnica D."/>
            <person name="Upadhyaya N."/>
            <person name="Rathjen J."/>
            <person name="Taylor J.M."/>
            <person name="Park R.F."/>
            <person name="Dodds P.N."/>
            <person name="Hirsch C.D."/>
            <person name="Kianian S.F."/>
            <person name="Figueroa M."/>
        </authorList>
    </citation>
    <scope>NUCLEOTIDE SEQUENCE [LARGE SCALE GENOMIC DNA]</scope>
    <source>
        <strain evidence="5">12NC29</strain>
        <strain evidence="4">12SD80</strain>
    </source>
</reference>
<protein>
    <recommendedName>
        <fullName evidence="8">Pre-rRNA-processing protein TSR2</fullName>
    </recommendedName>
</protein>
<evidence type="ECO:0008006" key="8">
    <source>
        <dbReference type="Google" id="ProtNLM"/>
    </source>
</evidence>
<evidence type="ECO:0000256" key="3">
    <source>
        <dbReference type="SAM" id="MobiDB-lite"/>
    </source>
</evidence>
<gene>
    <name evidence="5" type="ORF">PCANC_21873</name>
    <name evidence="4" type="ORF">PCASD_23860</name>
</gene>
<dbReference type="EMBL" id="PGCJ01001142">
    <property type="protein sequence ID" value="PLW08759.1"/>
    <property type="molecule type" value="Genomic_DNA"/>
</dbReference>
<dbReference type="Pfam" id="PF10273">
    <property type="entry name" value="WGG"/>
    <property type="match status" value="1"/>
</dbReference>
<evidence type="ECO:0000313" key="4">
    <source>
        <dbReference type="EMBL" id="PLW06822.1"/>
    </source>
</evidence>
<name>A0A2N5S0U0_9BASI</name>
<feature type="compositionally biased region" description="Acidic residues" evidence="3">
    <location>
        <begin position="179"/>
        <end position="188"/>
    </location>
</feature>
<evidence type="ECO:0000313" key="5">
    <source>
        <dbReference type="EMBL" id="PLW08759.1"/>
    </source>
</evidence>